<name>A0A1F8F7B8_9BACT</name>
<feature type="transmembrane region" description="Helical" evidence="1">
    <location>
        <begin position="59"/>
        <end position="79"/>
    </location>
</feature>
<evidence type="ECO:0008006" key="4">
    <source>
        <dbReference type="Google" id="ProtNLM"/>
    </source>
</evidence>
<dbReference type="Pfam" id="PF04020">
    <property type="entry name" value="Phage_holin_4_2"/>
    <property type="match status" value="1"/>
</dbReference>
<evidence type="ECO:0000256" key="1">
    <source>
        <dbReference type="SAM" id="Phobius"/>
    </source>
</evidence>
<dbReference type="InterPro" id="IPR007165">
    <property type="entry name" value="Phage_holin_4_2"/>
</dbReference>
<proteinExistence type="predicted"/>
<organism evidence="2 3">
    <name type="scientific">Candidatus Yanofskybacteria bacterium RIFCSPHIGHO2_02_FULL_39_10</name>
    <dbReference type="NCBI Taxonomy" id="1802674"/>
    <lineage>
        <taxon>Bacteria</taxon>
        <taxon>Candidatus Yanofskyibacteriota</taxon>
    </lineage>
</organism>
<keyword evidence="1" id="KW-0472">Membrane</keyword>
<evidence type="ECO:0000313" key="2">
    <source>
        <dbReference type="EMBL" id="OGN08156.1"/>
    </source>
</evidence>
<gene>
    <name evidence="2" type="ORF">A3C61_01025</name>
</gene>
<keyword evidence="1" id="KW-0812">Transmembrane</keyword>
<reference evidence="2 3" key="1">
    <citation type="journal article" date="2016" name="Nat. Commun.">
        <title>Thousands of microbial genomes shed light on interconnected biogeochemical processes in an aquifer system.</title>
        <authorList>
            <person name="Anantharaman K."/>
            <person name="Brown C.T."/>
            <person name="Hug L.A."/>
            <person name="Sharon I."/>
            <person name="Castelle C.J."/>
            <person name="Probst A.J."/>
            <person name="Thomas B.C."/>
            <person name="Singh A."/>
            <person name="Wilkins M.J."/>
            <person name="Karaoz U."/>
            <person name="Brodie E.L."/>
            <person name="Williams K.H."/>
            <person name="Hubbard S.S."/>
            <person name="Banfield J.F."/>
        </authorList>
    </citation>
    <scope>NUCLEOTIDE SEQUENCE [LARGE SCALE GENOMIC DNA]</scope>
</reference>
<keyword evidence="1" id="KW-1133">Transmembrane helix</keyword>
<accession>A0A1F8F7B8</accession>
<dbReference type="Proteomes" id="UP000178908">
    <property type="component" value="Unassembled WGS sequence"/>
</dbReference>
<feature type="transmembrane region" description="Helical" evidence="1">
    <location>
        <begin position="91"/>
        <end position="111"/>
    </location>
</feature>
<protein>
    <recommendedName>
        <fullName evidence="4">Phage holin family protein</fullName>
    </recommendedName>
</protein>
<dbReference type="PANTHER" id="PTHR37309:SF1">
    <property type="entry name" value="SLR0284 PROTEIN"/>
    <property type="match status" value="1"/>
</dbReference>
<dbReference type="PANTHER" id="PTHR37309">
    <property type="entry name" value="SLR0284 PROTEIN"/>
    <property type="match status" value="1"/>
</dbReference>
<evidence type="ECO:0000313" key="3">
    <source>
        <dbReference type="Proteomes" id="UP000178908"/>
    </source>
</evidence>
<dbReference type="AlphaFoldDB" id="A0A1F8F7B8"/>
<dbReference type="EMBL" id="MGJO01000055">
    <property type="protein sequence ID" value="OGN08156.1"/>
    <property type="molecule type" value="Genomic_DNA"/>
</dbReference>
<comment type="caution">
    <text evidence="2">The sequence shown here is derived from an EMBL/GenBank/DDBJ whole genome shotgun (WGS) entry which is preliminary data.</text>
</comment>
<sequence>MVSFILRILGNAIALYAASWFVQGFSFAGGIKEYAIAGIVLGLLNMIARPVLKLISMPVIILTLGLFTIVINALLLWTVDYIFEFITISDIMALVWATIVIGIVNMVVSALTKAVD</sequence>